<dbReference type="Proteomes" id="UP001374579">
    <property type="component" value="Unassembled WGS sequence"/>
</dbReference>
<evidence type="ECO:0000256" key="10">
    <source>
        <dbReference type="ARBA" id="ARBA00023180"/>
    </source>
</evidence>
<feature type="transmembrane region" description="Helical" evidence="13">
    <location>
        <begin position="867"/>
        <end position="892"/>
    </location>
</feature>
<dbReference type="InterPro" id="IPR046338">
    <property type="entry name" value="GAIN_dom_sf"/>
</dbReference>
<evidence type="ECO:0000259" key="17">
    <source>
        <dbReference type="PROSITE" id="PS50261"/>
    </source>
</evidence>
<dbReference type="Gene3D" id="2.60.220.50">
    <property type="match status" value="1"/>
</dbReference>
<feature type="transmembrane region" description="Helical" evidence="13">
    <location>
        <begin position="827"/>
        <end position="847"/>
    </location>
</feature>
<dbReference type="InterPro" id="IPR016186">
    <property type="entry name" value="C-type_lectin-like/link_sf"/>
</dbReference>
<evidence type="ECO:0000256" key="9">
    <source>
        <dbReference type="ARBA" id="ARBA00023170"/>
    </source>
</evidence>
<feature type="chain" id="PRO_5043051327" evidence="14">
    <location>
        <begin position="31"/>
        <end position="1024"/>
    </location>
</feature>
<dbReference type="Pfam" id="PF00002">
    <property type="entry name" value="7tm_2"/>
    <property type="match status" value="1"/>
</dbReference>
<dbReference type="InterPro" id="IPR032471">
    <property type="entry name" value="AGRL2-4_GAIN_subdom_A"/>
</dbReference>
<dbReference type="InterPro" id="IPR018378">
    <property type="entry name" value="C-type_lectin_CS"/>
</dbReference>
<dbReference type="PRINTS" id="PR00249">
    <property type="entry name" value="GPCRSECRETIN"/>
</dbReference>
<protein>
    <submittedName>
        <fullName evidence="18">Uncharacterized protein</fullName>
    </submittedName>
</protein>
<feature type="domain" description="G-protein coupled receptors family 2 profile 2" evidence="17">
    <location>
        <begin position="722"/>
        <end position="965"/>
    </location>
</feature>
<dbReference type="InterPro" id="IPR048072">
    <property type="entry name" value="7tmB2_latrophilin-like"/>
</dbReference>
<dbReference type="FunFam" id="1.20.1070.10:FF:000200">
    <property type="entry name" value="Adhesion G protein-coupled receptor L3"/>
    <property type="match status" value="1"/>
</dbReference>
<feature type="signal peptide" evidence="14">
    <location>
        <begin position="1"/>
        <end position="30"/>
    </location>
</feature>
<evidence type="ECO:0000256" key="4">
    <source>
        <dbReference type="ARBA" id="ARBA00022729"/>
    </source>
</evidence>
<evidence type="ECO:0000259" key="16">
    <source>
        <dbReference type="PROSITE" id="PS50221"/>
    </source>
</evidence>
<comment type="caution">
    <text evidence="18">The sequence shown here is derived from an EMBL/GenBank/DDBJ whole genome shotgun (WGS) entry which is preliminary data.</text>
</comment>
<proteinExistence type="predicted"/>
<keyword evidence="2" id="KW-1003">Cell membrane</keyword>
<feature type="domain" description="C-type lectin" evidence="15">
    <location>
        <begin position="40"/>
        <end position="158"/>
    </location>
</feature>
<sequence length="1024" mass="113378">MGVLCWQRTTMTWALFLIASFFLLGDQARGDDCADGWESIHRGCYRFTVDPQLGWEDALMDCQGRGGELISVSDMGEKGKLLKKVKALDKNRTWWVGLKRDKGTWNTWIDGGPFSYRVTRWKRGEPNNEGGKENCAEISSRGELNDKDCNSLRAFICEQHDITNRPSIPTMKPPTTEVPTTTTTTTTVPLTSERSESKTQLPSTAADVIRSTSRNDITPDSSTDDDNEDDEDVDGNEGQDDRKKGKVTARPLNPITEPPTTEVPTTTTTQQNSSTVPVTSVRSESKTLLPSTAADVIRSPEEAEEDLFEVYAKSGCFLLTLGQGRDKNRPFLYDPDATTCPLVNTLRATWNETKHNETQYAPCRGGKNHQMSFYCGGSPTCWRGEPNVDQCASPLFQGLLSMVSQQKNVTTEKAPEPEETVALTKDLANVTKSDEVTEADIAVTSKVLKSLVTSGAAKKVKDRKEVENIVVNVVKAGSNLLSANKTRVWKDMAEHDKIRSATSLLVAMETATVAMAGEIDVPTTIFTKGKNIELELRVINVTSSKVEADEEIVYSAEDSDTHFSIPLQTLSQLSKGGLAKVVFMTHYTVGAILDEDSHDDDTTKTDDGAEKKADDHQHITPQPKLASYILSASVGGSQKMMKLPEPISFTMSHLESMPEGFHSLCSFWSIAENGLGEWSQEGCRVARSNASQTTCECDHMTNFAVLMAVKEVKLSDLHMSMLRLVTIIGCIISCLCLLASWVTFTCFTTLQGERNSIHKNLVVCLFIAEMLFLTGINQTRDRLACGVVAGLLQYFFLAAFLWMMMEGVHIVLMLVQVFDASRSRMPYFYAGAYAPPVLIIAISAGLYHQGYGTENYCWLTTEKHFIWSFAGPVAVILFANSVILIYAMTMVCRHSEYVFTGKEKSTAGGIRTWIQGAMALEVLLGLTWIMGYFFLNQQSVAVAYVFTILNSTQGLFIFVFHCLLNKKARKEYRRVMKVKRRPSTTGSGSTQSASLGKNKFTSGSSFNRHTHSIDNPFHNYASHV</sequence>
<dbReference type="InterPro" id="IPR036445">
    <property type="entry name" value="GPCR_2_extracell_dom_sf"/>
</dbReference>
<feature type="transmembrane region" description="Helical" evidence="13">
    <location>
        <begin position="760"/>
        <end position="779"/>
    </location>
</feature>
<accession>A0AAN9G908</accession>
<feature type="transmembrane region" description="Helical" evidence="13">
    <location>
        <begin position="913"/>
        <end position="935"/>
    </location>
</feature>
<evidence type="ECO:0000256" key="12">
    <source>
        <dbReference type="SAM" id="MobiDB-lite"/>
    </source>
</evidence>
<dbReference type="Gene3D" id="4.10.1240.10">
    <property type="entry name" value="GPCR, family 2, extracellular hormone receptor domain"/>
    <property type="match status" value="1"/>
</dbReference>
<feature type="compositionally biased region" description="Acidic residues" evidence="12">
    <location>
        <begin position="222"/>
        <end position="238"/>
    </location>
</feature>
<dbReference type="PROSITE" id="PS50261">
    <property type="entry name" value="G_PROTEIN_RECEP_F2_4"/>
    <property type="match status" value="1"/>
</dbReference>
<dbReference type="InterPro" id="IPR017983">
    <property type="entry name" value="GPCR_2_secretin-like_CS"/>
</dbReference>
<dbReference type="PROSITE" id="PS00650">
    <property type="entry name" value="G_PROTEIN_RECEP_F2_2"/>
    <property type="match status" value="1"/>
</dbReference>
<keyword evidence="6" id="KW-0297">G-protein coupled receptor</keyword>
<dbReference type="GO" id="GO:0005886">
    <property type="term" value="C:plasma membrane"/>
    <property type="evidence" value="ECO:0007669"/>
    <property type="project" value="UniProtKB-SubCell"/>
</dbReference>
<dbReference type="SUPFAM" id="SSF81321">
    <property type="entry name" value="Family A G protein-coupled receptor-like"/>
    <property type="match status" value="1"/>
</dbReference>
<feature type="transmembrane region" description="Helical" evidence="13">
    <location>
        <begin position="724"/>
        <end position="748"/>
    </location>
</feature>
<keyword evidence="9" id="KW-0675">Receptor</keyword>
<evidence type="ECO:0000256" key="14">
    <source>
        <dbReference type="SAM" id="SignalP"/>
    </source>
</evidence>
<gene>
    <name evidence="18" type="ORF">V1264_023085</name>
</gene>
<dbReference type="Gene3D" id="1.20.1070.10">
    <property type="entry name" value="Rhodopsin 7-helix transmembrane proteins"/>
    <property type="match status" value="1"/>
</dbReference>
<evidence type="ECO:0000256" key="5">
    <source>
        <dbReference type="ARBA" id="ARBA00022989"/>
    </source>
</evidence>
<evidence type="ECO:0000256" key="11">
    <source>
        <dbReference type="ARBA" id="ARBA00023224"/>
    </source>
</evidence>
<keyword evidence="8" id="KW-1015">Disulfide bond</keyword>
<comment type="subcellular location">
    <subcellularLocation>
        <location evidence="1">Cell membrane</location>
        <topology evidence="1">Multi-pass membrane protein</topology>
    </subcellularLocation>
</comment>
<keyword evidence="3 13" id="KW-0812">Transmembrane</keyword>
<evidence type="ECO:0000256" key="7">
    <source>
        <dbReference type="ARBA" id="ARBA00023136"/>
    </source>
</evidence>
<evidence type="ECO:0000256" key="8">
    <source>
        <dbReference type="ARBA" id="ARBA00023157"/>
    </source>
</evidence>
<keyword evidence="10" id="KW-0325">Glycoprotein</keyword>
<keyword evidence="11" id="KW-0807">Transducer</keyword>
<feature type="compositionally biased region" description="Low complexity" evidence="12">
    <location>
        <begin position="983"/>
        <end position="996"/>
    </location>
</feature>
<dbReference type="SMART" id="SM00303">
    <property type="entry name" value="GPS"/>
    <property type="match status" value="1"/>
</dbReference>
<reference evidence="18 19" key="1">
    <citation type="submission" date="2024-02" db="EMBL/GenBank/DDBJ databases">
        <title>Chromosome-scale genome assembly of the rough periwinkle Littorina saxatilis.</title>
        <authorList>
            <person name="De Jode A."/>
            <person name="Faria R."/>
            <person name="Formenti G."/>
            <person name="Sims Y."/>
            <person name="Smith T.P."/>
            <person name="Tracey A."/>
            <person name="Wood J.M.D."/>
            <person name="Zagrodzka Z.B."/>
            <person name="Johannesson K."/>
            <person name="Butlin R.K."/>
            <person name="Leder E.H."/>
        </authorList>
    </citation>
    <scope>NUCLEOTIDE SEQUENCE [LARGE SCALE GENOMIC DNA]</scope>
    <source>
        <strain evidence="18">Snail1</strain>
        <tissue evidence="18">Muscle</tissue>
    </source>
</reference>
<organism evidence="18 19">
    <name type="scientific">Littorina saxatilis</name>
    <dbReference type="NCBI Taxonomy" id="31220"/>
    <lineage>
        <taxon>Eukaryota</taxon>
        <taxon>Metazoa</taxon>
        <taxon>Spiralia</taxon>
        <taxon>Lophotrochozoa</taxon>
        <taxon>Mollusca</taxon>
        <taxon>Gastropoda</taxon>
        <taxon>Caenogastropoda</taxon>
        <taxon>Littorinimorpha</taxon>
        <taxon>Littorinoidea</taxon>
        <taxon>Littorinidae</taxon>
        <taxon>Littorina</taxon>
    </lineage>
</organism>
<keyword evidence="5 13" id="KW-1133">Transmembrane helix</keyword>
<feature type="domain" description="GAIN-B" evidence="16">
    <location>
        <begin position="530"/>
        <end position="713"/>
    </location>
</feature>
<keyword evidence="19" id="KW-1185">Reference proteome</keyword>
<dbReference type="Gene3D" id="3.10.100.10">
    <property type="entry name" value="Mannose-Binding Protein A, subunit A"/>
    <property type="match status" value="1"/>
</dbReference>
<feature type="compositionally biased region" description="Polar residues" evidence="12">
    <location>
        <begin position="210"/>
        <end position="221"/>
    </location>
</feature>
<dbReference type="PANTHER" id="PTHR12011">
    <property type="entry name" value="ADHESION G-PROTEIN COUPLED RECEPTOR"/>
    <property type="match status" value="1"/>
</dbReference>
<feature type="compositionally biased region" description="Low complexity" evidence="12">
    <location>
        <begin position="258"/>
        <end position="281"/>
    </location>
</feature>
<dbReference type="PROSITE" id="PS50221">
    <property type="entry name" value="GAIN_B"/>
    <property type="match status" value="1"/>
</dbReference>
<feature type="transmembrane region" description="Helical" evidence="13">
    <location>
        <begin position="791"/>
        <end position="815"/>
    </location>
</feature>
<dbReference type="GO" id="GO:0007166">
    <property type="term" value="P:cell surface receptor signaling pathway"/>
    <property type="evidence" value="ECO:0007669"/>
    <property type="project" value="InterPro"/>
</dbReference>
<keyword evidence="7 13" id="KW-0472">Membrane</keyword>
<evidence type="ECO:0000256" key="6">
    <source>
        <dbReference type="ARBA" id="ARBA00023040"/>
    </source>
</evidence>
<feature type="region of interest" description="Disordered" evidence="12">
    <location>
        <begin position="977"/>
        <end position="998"/>
    </location>
</feature>
<evidence type="ECO:0000256" key="13">
    <source>
        <dbReference type="SAM" id="Phobius"/>
    </source>
</evidence>
<dbReference type="PROSITE" id="PS00615">
    <property type="entry name" value="C_TYPE_LECTIN_1"/>
    <property type="match status" value="1"/>
</dbReference>
<evidence type="ECO:0000256" key="1">
    <source>
        <dbReference type="ARBA" id="ARBA00004651"/>
    </source>
</evidence>
<name>A0AAN9G908_9CAEN</name>
<dbReference type="Pfam" id="PF01825">
    <property type="entry name" value="GPS"/>
    <property type="match status" value="1"/>
</dbReference>
<keyword evidence="4 14" id="KW-0732">Signal</keyword>
<dbReference type="Pfam" id="PF16489">
    <property type="entry name" value="GAIN"/>
    <property type="match status" value="1"/>
</dbReference>
<dbReference type="InterPro" id="IPR000832">
    <property type="entry name" value="GPCR_2_secretin-like"/>
</dbReference>
<dbReference type="EMBL" id="JBAMIC010000011">
    <property type="protein sequence ID" value="KAK7100083.1"/>
    <property type="molecule type" value="Genomic_DNA"/>
</dbReference>
<feature type="compositionally biased region" description="Low complexity" evidence="12">
    <location>
        <begin position="169"/>
        <end position="191"/>
    </location>
</feature>
<dbReference type="PROSITE" id="PS50041">
    <property type="entry name" value="C_TYPE_LECTIN_2"/>
    <property type="match status" value="1"/>
</dbReference>
<evidence type="ECO:0000313" key="18">
    <source>
        <dbReference type="EMBL" id="KAK7100083.1"/>
    </source>
</evidence>
<evidence type="ECO:0000256" key="2">
    <source>
        <dbReference type="ARBA" id="ARBA00022475"/>
    </source>
</evidence>
<feature type="region of interest" description="Disordered" evidence="12">
    <location>
        <begin position="595"/>
        <end position="618"/>
    </location>
</feature>
<feature type="compositionally biased region" description="Basic and acidic residues" evidence="12">
    <location>
        <begin position="600"/>
        <end position="618"/>
    </location>
</feature>
<evidence type="ECO:0000313" key="19">
    <source>
        <dbReference type="Proteomes" id="UP001374579"/>
    </source>
</evidence>
<dbReference type="InterPro" id="IPR017981">
    <property type="entry name" value="GPCR_2-like_7TM"/>
</dbReference>
<feature type="transmembrane region" description="Helical" evidence="13">
    <location>
        <begin position="941"/>
        <end position="964"/>
    </location>
</feature>
<dbReference type="InterPro" id="IPR016187">
    <property type="entry name" value="CTDL_fold"/>
</dbReference>
<dbReference type="SUPFAM" id="SSF56436">
    <property type="entry name" value="C-type lectin-like"/>
    <property type="match status" value="1"/>
</dbReference>
<dbReference type="Gene3D" id="1.25.40.610">
    <property type="match status" value="1"/>
</dbReference>
<dbReference type="CDD" id="cd15440">
    <property type="entry name" value="7tmB2_latrophilin-like_invertebrate"/>
    <property type="match status" value="1"/>
</dbReference>
<feature type="region of interest" description="Disordered" evidence="12">
    <location>
        <begin position="164"/>
        <end position="286"/>
    </location>
</feature>
<dbReference type="SMART" id="SM00034">
    <property type="entry name" value="CLECT"/>
    <property type="match status" value="1"/>
</dbReference>
<dbReference type="InterPro" id="IPR000203">
    <property type="entry name" value="GPS"/>
</dbReference>
<dbReference type="InterPro" id="IPR057244">
    <property type="entry name" value="GAIN_B"/>
</dbReference>
<dbReference type="InterPro" id="IPR001304">
    <property type="entry name" value="C-type_lectin-like"/>
</dbReference>
<dbReference type="AlphaFoldDB" id="A0AAN9G908"/>
<dbReference type="Pfam" id="PF00059">
    <property type="entry name" value="Lectin_C"/>
    <property type="match status" value="1"/>
</dbReference>
<dbReference type="CDD" id="cd00037">
    <property type="entry name" value="CLECT"/>
    <property type="match status" value="1"/>
</dbReference>
<evidence type="ECO:0000259" key="15">
    <source>
        <dbReference type="PROSITE" id="PS50041"/>
    </source>
</evidence>
<evidence type="ECO:0000256" key="3">
    <source>
        <dbReference type="ARBA" id="ARBA00022692"/>
    </source>
</evidence>
<dbReference type="PANTHER" id="PTHR12011:SF347">
    <property type="entry name" value="FI21270P1-RELATED"/>
    <property type="match status" value="1"/>
</dbReference>
<dbReference type="GO" id="GO:0004930">
    <property type="term" value="F:G protein-coupled receptor activity"/>
    <property type="evidence" value="ECO:0007669"/>
    <property type="project" value="UniProtKB-KW"/>
</dbReference>